<comment type="caution">
    <text evidence="2">The sequence shown here is derived from an EMBL/GenBank/DDBJ whole genome shotgun (WGS) entry which is preliminary data.</text>
</comment>
<feature type="transmembrane region" description="Helical" evidence="1">
    <location>
        <begin position="233"/>
        <end position="251"/>
    </location>
</feature>
<accession>A0A1F6APT3</accession>
<dbReference type="AlphaFoldDB" id="A0A1F6APT3"/>
<dbReference type="EMBL" id="MFJR01000007">
    <property type="protein sequence ID" value="OGG26696.1"/>
    <property type="molecule type" value="Genomic_DNA"/>
</dbReference>
<dbReference type="Proteomes" id="UP000176609">
    <property type="component" value="Unassembled WGS sequence"/>
</dbReference>
<name>A0A1F6APT3_9BACT</name>
<reference evidence="2 3" key="1">
    <citation type="journal article" date="2016" name="Nat. Commun.">
        <title>Thousands of microbial genomes shed light on interconnected biogeochemical processes in an aquifer system.</title>
        <authorList>
            <person name="Anantharaman K."/>
            <person name="Brown C.T."/>
            <person name="Hug L.A."/>
            <person name="Sharon I."/>
            <person name="Castelle C.J."/>
            <person name="Probst A.J."/>
            <person name="Thomas B.C."/>
            <person name="Singh A."/>
            <person name="Wilkins M.J."/>
            <person name="Karaoz U."/>
            <person name="Brodie E.L."/>
            <person name="Williams K.H."/>
            <person name="Hubbard S.S."/>
            <person name="Banfield J.F."/>
        </authorList>
    </citation>
    <scope>NUCLEOTIDE SEQUENCE [LARGE SCALE GENOMIC DNA]</scope>
</reference>
<feature type="transmembrane region" description="Helical" evidence="1">
    <location>
        <begin position="379"/>
        <end position="397"/>
    </location>
</feature>
<evidence type="ECO:0000256" key="1">
    <source>
        <dbReference type="SAM" id="Phobius"/>
    </source>
</evidence>
<feature type="transmembrane region" description="Helical" evidence="1">
    <location>
        <begin position="203"/>
        <end position="221"/>
    </location>
</feature>
<feature type="transmembrane region" description="Helical" evidence="1">
    <location>
        <begin position="403"/>
        <end position="423"/>
    </location>
</feature>
<keyword evidence="1" id="KW-0472">Membrane</keyword>
<evidence type="ECO:0000313" key="3">
    <source>
        <dbReference type="Proteomes" id="UP000176609"/>
    </source>
</evidence>
<keyword evidence="1" id="KW-1133">Transmembrane helix</keyword>
<sequence length="748" mass="86921">MKQILNKYTSIFFLCGYFLVNLVFFHSFWAEIFFDNSKVGARYGEVFVAEWAMDKVYQNIMSGKNPFAHSNAVLYPFGLDFTSTDSGNGFYFVLLRPFFSEHQSLAIIVAAGLIFSNIGMYLLLRKLGISQMTSYLLGLAFGYMTFLTPRVGHLNFMSTYVFPWFFLCGYSLFKEFDQKTKFLFSAGTALFFVLSLYLNLYYFIMIVLSISLFAIYGLIFSQKSFLHVVKDNLKYILLSILLIVTFLIPWLKVLYETYLFEGLPKTNGWGGAIEFSSDLFGFFIPSIYSYFLSPIAGFWGTHFKFASRIFENFSYPGLFIIFTFITLFILKLKNKLPPKLYLLIRPYLYISGVFWILTLGPFLHILGKWGFTLDDEIRIVIPLPFVIFHYLPFMANIRIPGRLIVAFIFFSYIICAYLFDYLLSGKGKKIKTIFFFIFIAIFFLDHYFKIPVPPQRYIPYNAYKAIANDPSNITVMEAPSVVRDGFTYFGNSNGLEFVEGQNIHKKPVLAGYMGRIPYFKSDYYKRNPFLGYMGRLMDDNLEYNGGVDKSDLSRWKTLDYKRSIDSINFLDLKYFLLDDNRTFAGTISAGLTSLGFNKTLTDNHFSLWQRNPDKKEYLAIDIGSLDDDMFLGAGWNVREEGFRWSWKNASIMFKVLKPRKFNLNFRAAAFYKDLKTKIYLNKKKITEIKLTTNLENFSIPINQELSEGINFVYFLFSSDYRPSEVIPGNFDNRLLSAKFTHISLEEIK</sequence>
<feature type="transmembrane region" description="Helical" evidence="1">
    <location>
        <begin position="430"/>
        <end position="448"/>
    </location>
</feature>
<feature type="transmembrane region" description="Helical" evidence="1">
    <location>
        <begin position="104"/>
        <end position="123"/>
    </location>
</feature>
<gene>
    <name evidence="2" type="ORF">A2960_00795</name>
</gene>
<evidence type="ECO:0000313" key="2">
    <source>
        <dbReference type="EMBL" id="OGG26696.1"/>
    </source>
</evidence>
<evidence type="ECO:0008006" key="4">
    <source>
        <dbReference type="Google" id="ProtNLM"/>
    </source>
</evidence>
<feature type="transmembrane region" description="Helical" evidence="1">
    <location>
        <begin position="347"/>
        <end position="367"/>
    </location>
</feature>
<proteinExistence type="predicted"/>
<feature type="transmembrane region" description="Helical" evidence="1">
    <location>
        <begin position="157"/>
        <end position="173"/>
    </location>
</feature>
<feature type="transmembrane region" description="Helical" evidence="1">
    <location>
        <begin position="279"/>
        <end position="301"/>
    </location>
</feature>
<feature type="transmembrane region" description="Helical" evidence="1">
    <location>
        <begin position="12"/>
        <end position="29"/>
    </location>
</feature>
<organism evidence="2 3">
    <name type="scientific">Candidatus Gottesmanbacteria bacterium RIFCSPLOWO2_01_FULL_39_12b</name>
    <dbReference type="NCBI Taxonomy" id="1798388"/>
    <lineage>
        <taxon>Bacteria</taxon>
        <taxon>Candidatus Gottesmaniibacteriota</taxon>
    </lineage>
</organism>
<protein>
    <recommendedName>
        <fullName evidence="4">Glycosyltransferase RgtA/B/C/D-like domain-containing protein</fullName>
    </recommendedName>
</protein>
<feature type="transmembrane region" description="Helical" evidence="1">
    <location>
        <begin position="313"/>
        <end position="332"/>
    </location>
</feature>
<keyword evidence="1" id="KW-0812">Transmembrane</keyword>